<protein>
    <submittedName>
        <fullName evidence="1">Uncharacterized protein</fullName>
    </submittedName>
</protein>
<proteinExistence type="predicted"/>
<reference evidence="1" key="2">
    <citation type="journal article" date="2015" name="Fish Shellfish Immunol.">
        <title>Early steps in the European eel (Anguilla anguilla)-Vibrio vulnificus interaction in the gills: Role of the RtxA13 toxin.</title>
        <authorList>
            <person name="Callol A."/>
            <person name="Pajuelo D."/>
            <person name="Ebbesson L."/>
            <person name="Teles M."/>
            <person name="MacKenzie S."/>
            <person name="Amaro C."/>
        </authorList>
    </citation>
    <scope>NUCLEOTIDE SEQUENCE</scope>
</reference>
<accession>A0A0E9XXU4</accession>
<sequence>MCMTARIQLWFLSFFHSILNQRTNLLYYYVVH</sequence>
<evidence type="ECO:0000313" key="1">
    <source>
        <dbReference type="EMBL" id="JAI07470.1"/>
    </source>
</evidence>
<dbReference type="AlphaFoldDB" id="A0A0E9XXU4"/>
<reference evidence="1" key="1">
    <citation type="submission" date="2014-11" db="EMBL/GenBank/DDBJ databases">
        <authorList>
            <person name="Amaro Gonzalez C."/>
        </authorList>
    </citation>
    <scope>NUCLEOTIDE SEQUENCE</scope>
</reference>
<dbReference type="EMBL" id="GBXM01001108">
    <property type="protein sequence ID" value="JAI07470.1"/>
    <property type="molecule type" value="Transcribed_RNA"/>
</dbReference>
<organism evidence="1">
    <name type="scientific">Anguilla anguilla</name>
    <name type="common">European freshwater eel</name>
    <name type="synonym">Muraena anguilla</name>
    <dbReference type="NCBI Taxonomy" id="7936"/>
    <lineage>
        <taxon>Eukaryota</taxon>
        <taxon>Metazoa</taxon>
        <taxon>Chordata</taxon>
        <taxon>Craniata</taxon>
        <taxon>Vertebrata</taxon>
        <taxon>Euteleostomi</taxon>
        <taxon>Actinopterygii</taxon>
        <taxon>Neopterygii</taxon>
        <taxon>Teleostei</taxon>
        <taxon>Anguilliformes</taxon>
        <taxon>Anguillidae</taxon>
        <taxon>Anguilla</taxon>
    </lineage>
</organism>
<name>A0A0E9XXU4_ANGAN</name>